<accession>A0A371H682</accession>
<gene>
    <name evidence="1" type="ORF">CR513_18797</name>
</gene>
<dbReference type="AlphaFoldDB" id="A0A371H682"/>
<name>A0A371H682_MUCPR</name>
<evidence type="ECO:0000313" key="2">
    <source>
        <dbReference type="Proteomes" id="UP000257109"/>
    </source>
</evidence>
<organism evidence="1 2">
    <name type="scientific">Mucuna pruriens</name>
    <name type="common">Velvet bean</name>
    <name type="synonym">Dolichos pruriens</name>
    <dbReference type="NCBI Taxonomy" id="157652"/>
    <lineage>
        <taxon>Eukaryota</taxon>
        <taxon>Viridiplantae</taxon>
        <taxon>Streptophyta</taxon>
        <taxon>Embryophyta</taxon>
        <taxon>Tracheophyta</taxon>
        <taxon>Spermatophyta</taxon>
        <taxon>Magnoliopsida</taxon>
        <taxon>eudicotyledons</taxon>
        <taxon>Gunneridae</taxon>
        <taxon>Pentapetalae</taxon>
        <taxon>rosids</taxon>
        <taxon>fabids</taxon>
        <taxon>Fabales</taxon>
        <taxon>Fabaceae</taxon>
        <taxon>Papilionoideae</taxon>
        <taxon>50 kb inversion clade</taxon>
        <taxon>NPAAA clade</taxon>
        <taxon>indigoferoid/millettioid clade</taxon>
        <taxon>Phaseoleae</taxon>
        <taxon>Mucuna</taxon>
    </lineage>
</organism>
<protein>
    <submittedName>
        <fullName evidence="1">Uncharacterized protein</fullName>
    </submittedName>
</protein>
<evidence type="ECO:0000313" key="1">
    <source>
        <dbReference type="EMBL" id="RDX98307.1"/>
    </source>
</evidence>
<proteinExistence type="predicted"/>
<feature type="non-terminal residue" evidence="1">
    <location>
        <position position="1"/>
    </location>
</feature>
<dbReference type="EMBL" id="QJKJ01003479">
    <property type="protein sequence ID" value="RDX98307.1"/>
    <property type="molecule type" value="Genomic_DNA"/>
</dbReference>
<reference evidence="1" key="1">
    <citation type="submission" date="2018-05" db="EMBL/GenBank/DDBJ databases">
        <title>Draft genome of Mucuna pruriens seed.</title>
        <authorList>
            <person name="Nnadi N.E."/>
            <person name="Vos R."/>
            <person name="Hasami M.H."/>
            <person name="Devisetty U.K."/>
            <person name="Aguiy J.C."/>
        </authorList>
    </citation>
    <scope>NUCLEOTIDE SEQUENCE [LARGE SCALE GENOMIC DNA]</scope>
    <source>
        <strain evidence="1">JCA_2017</strain>
    </source>
</reference>
<comment type="caution">
    <text evidence="1">The sequence shown here is derived from an EMBL/GenBank/DDBJ whole genome shotgun (WGS) entry which is preliminary data.</text>
</comment>
<sequence length="94" mass="10078">MEQVEIILDKQQNQISLLGVAIIVENAAYLANKQGLSVTDATINALKTANSVLHGAHPSSSCTSVMPWRISNLRNQKDFGSLTKLKDGSPSVIS</sequence>
<keyword evidence="2" id="KW-1185">Reference proteome</keyword>
<dbReference type="Proteomes" id="UP000257109">
    <property type="component" value="Unassembled WGS sequence"/>
</dbReference>